<evidence type="ECO:0000256" key="3">
    <source>
        <dbReference type="ARBA" id="ARBA00007908"/>
    </source>
</evidence>
<evidence type="ECO:0000313" key="11">
    <source>
        <dbReference type="Proteomes" id="UP001234178"/>
    </source>
</evidence>
<evidence type="ECO:0000256" key="5">
    <source>
        <dbReference type="ARBA" id="ARBA00023015"/>
    </source>
</evidence>
<dbReference type="Proteomes" id="UP001234178">
    <property type="component" value="Unassembled WGS sequence"/>
</dbReference>
<dbReference type="Pfam" id="PF01166">
    <property type="entry name" value="TSC22"/>
    <property type="match status" value="1"/>
</dbReference>
<gene>
    <name evidence="10" type="ORF">OUZ56_005059</name>
</gene>
<protein>
    <submittedName>
        <fullName evidence="10">Uncharacterized protein</fullName>
    </submittedName>
</protein>
<comment type="similarity">
    <text evidence="3">Belongs to the TSC-22/Dip/Bun family.</text>
</comment>
<dbReference type="InterPro" id="IPR047862">
    <property type="entry name" value="TSC22/BUN_CS"/>
</dbReference>
<evidence type="ECO:0000256" key="8">
    <source>
        <dbReference type="SAM" id="Coils"/>
    </source>
</evidence>
<evidence type="ECO:0000256" key="6">
    <source>
        <dbReference type="ARBA" id="ARBA00023163"/>
    </source>
</evidence>
<dbReference type="SUPFAM" id="SSF58026">
    <property type="entry name" value="Delta-sleep-inducing peptide immunoreactive peptide"/>
    <property type="match status" value="1"/>
</dbReference>
<keyword evidence="8" id="KW-0175">Coiled coil</keyword>
<keyword evidence="6" id="KW-0804">Transcription</keyword>
<sequence>MSMTTFYTATASSAAELAEALLLTSSACESTSSSSSSLSVSTSVEDEDMMMLDFDVDDSPLPSCLVNCMAFTDDQAGRYPFDKRPLDLIQGDSQAVTSAVFCFVKKFVCASGSSTVAIDNKIEQAMDLVKSHLMFAVREEVEVLKERIDVLMERIAFLESENQILKSAATQETLAQIAQLEATFPVSGNDNIGSGGSVSVVGVASSVGPIVNNTVTSTTTTPSTTTSCTSSHLPSGTSPAP</sequence>
<evidence type="ECO:0000256" key="2">
    <source>
        <dbReference type="ARBA" id="ARBA00004496"/>
    </source>
</evidence>
<reference evidence="10 11" key="1">
    <citation type="journal article" date="2023" name="Nucleic Acids Res.">
        <title>The hologenome of Daphnia magna reveals possible DNA methylation and microbiome-mediated evolution of the host genome.</title>
        <authorList>
            <person name="Chaturvedi A."/>
            <person name="Li X."/>
            <person name="Dhandapani V."/>
            <person name="Marshall H."/>
            <person name="Kissane S."/>
            <person name="Cuenca-Cambronero M."/>
            <person name="Asole G."/>
            <person name="Calvet F."/>
            <person name="Ruiz-Romero M."/>
            <person name="Marangio P."/>
            <person name="Guigo R."/>
            <person name="Rago D."/>
            <person name="Mirbahai L."/>
            <person name="Eastwood N."/>
            <person name="Colbourne J.K."/>
            <person name="Zhou J."/>
            <person name="Mallon E."/>
            <person name="Orsini L."/>
        </authorList>
    </citation>
    <scope>NUCLEOTIDE SEQUENCE [LARGE SCALE GENOMIC DNA]</scope>
    <source>
        <strain evidence="10">LRV0_1</strain>
    </source>
</reference>
<feature type="region of interest" description="Disordered" evidence="9">
    <location>
        <begin position="215"/>
        <end position="241"/>
    </location>
</feature>
<dbReference type="InterPro" id="IPR000580">
    <property type="entry name" value="TSC22/Bun"/>
</dbReference>
<keyword evidence="4" id="KW-0963">Cytoplasm</keyword>
<feature type="compositionally biased region" description="Low complexity" evidence="9">
    <location>
        <begin position="215"/>
        <end position="231"/>
    </location>
</feature>
<evidence type="ECO:0000256" key="1">
    <source>
        <dbReference type="ARBA" id="ARBA00004123"/>
    </source>
</evidence>
<accession>A0ABQ9YRP3</accession>
<name>A0ABQ9YRP3_9CRUS</name>
<organism evidence="10 11">
    <name type="scientific">Daphnia magna</name>
    <dbReference type="NCBI Taxonomy" id="35525"/>
    <lineage>
        <taxon>Eukaryota</taxon>
        <taxon>Metazoa</taxon>
        <taxon>Ecdysozoa</taxon>
        <taxon>Arthropoda</taxon>
        <taxon>Crustacea</taxon>
        <taxon>Branchiopoda</taxon>
        <taxon>Diplostraca</taxon>
        <taxon>Cladocera</taxon>
        <taxon>Anomopoda</taxon>
        <taxon>Daphniidae</taxon>
        <taxon>Daphnia</taxon>
    </lineage>
</organism>
<dbReference type="PROSITE" id="PS01289">
    <property type="entry name" value="TSC22"/>
    <property type="match status" value="1"/>
</dbReference>
<dbReference type="Gene3D" id="1.20.5.490">
    <property type="entry name" value="Single helix bin"/>
    <property type="match status" value="1"/>
</dbReference>
<dbReference type="PANTHER" id="PTHR46745:SF1">
    <property type="entry name" value="TSC22 DOMAIN FAMILY PROTEIN 1"/>
    <property type="match status" value="1"/>
</dbReference>
<keyword evidence="7" id="KW-0539">Nucleus</keyword>
<evidence type="ECO:0000256" key="9">
    <source>
        <dbReference type="SAM" id="MobiDB-lite"/>
    </source>
</evidence>
<feature type="coiled-coil region" evidence="8">
    <location>
        <begin position="134"/>
        <end position="168"/>
    </location>
</feature>
<comment type="caution">
    <text evidence="10">The sequence shown here is derived from an EMBL/GenBank/DDBJ whole genome shotgun (WGS) entry which is preliminary data.</text>
</comment>
<comment type="subcellular location">
    <subcellularLocation>
        <location evidence="2">Cytoplasm</location>
    </subcellularLocation>
    <subcellularLocation>
        <location evidence="1">Nucleus</location>
    </subcellularLocation>
</comment>
<evidence type="ECO:0000313" key="10">
    <source>
        <dbReference type="EMBL" id="KAK4003287.1"/>
    </source>
</evidence>
<dbReference type="EMBL" id="JAOYFB010000001">
    <property type="protein sequence ID" value="KAK4003287.1"/>
    <property type="molecule type" value="Genomic_DNA"/>
</dbReference>
<keyword evidence="11" id="KW-1185">Reference proteome</keyword>
<proteinExistence type="inferred from homology"/>
<dbReference type="PANTHER" id="PTHR46745">
    <property type="entry name" value="TSC22 DOMAIN FAMILY PROTEIN 1"/>
    <property type="match status" value="1"/>
</dbReference>
<evidence type="ECO:0000256" key="4">
    <source>
        <dbReference type="ARBA" id="ARBA00022490"/>
    </source>
</evidence>
<evidence type="ECO:0000256" key="7">
    <source>
        <dbReference type="ARBA" id="ARBA00023242"/>
    </source>
</evidence>
<keyword evidence="5" id="KW-0805">Transcription regulation</keyword>
<feature type="compositionally biased region" description="Polar residues" evidence="9">
    <location>
        <begin position="232"/>
        <end position="241"/>
    </location>
</feature>